<reference evidence="3 4" key="1">
    <citation type="journal article" date="2018" name="Front. Microbiol.">
        <title>Genome-Wide Analysis of Corynespora cassiicola Leaf Fall Disease Putative Effectors.</title>
        <authorList>
            <person name="Lopez D."/>
            <person name="Ribeiro S."/>
            <person name="Label P."/>
            <person name="Fumanal B."/>
            <person name="Venisse J.S."/>
            <person name="Kohler A."/>
            <person name="de Oliveira R.R."/>
            <person name="Labutti K."/>
            <person name="Lipzen A."/>
            <person name="Lail K."/>
            <person name="Bauer D."/>
            <person name="Ohm R.A."/>
            <person name="Barry K.W."/>
            <person name="Spatafora J."/>
            <person name="Grigoriev I.V."/>
            <person name="Martin F.M."/>
            <person name="Pujade-Renaud V."/>
        </authorList>
    </citation>
    <scope>NUCLEOTIDE SEQUENCE [LARGE SCALE GENOMIC DNA]</scope>
    <source>
        <strain evidence="3 4">Philippines</strain>
    </source>
</reference>
<dbReference type="EMBL" id="KZ678129">
    <property type="protein sequence ID" value="PSN73636.1"/>
    <property type="molecule type" value="Genomic_DNA"/>
</dbReference>
<dbReference type="InterPro" id="IPR045247">
    <property type="entry name" value="Oye-like"/>
</dbReference>
<dbReference type="STRING" id="1448308.A0A2T2P7U2"/>
<dbReference type="GO" id="GO:0010181">
    <property type="term" value="F:FMN binding"/>
    <property type="evidence" value="ECO:0007669"/>
    <property type="project" value="InterPro"/>
</dbReference>
<dbReference type="AlphaFoldDB" id="A0A2T2P7U2"/>
<organism evidence="3 4">
    <name type="scientific">Corynespora cassiicola Philippines</name>
    <dbReference type="NCBI Taxonomy" id="1448308"/>
    <lineage>
        <taxon>Eukaryota</taxon>
        <taxon>Fungi</taxon>
        <taxon>Dikarya</taxon>
        <taxon>Ascomycota</taxon>
        <taxon>Pezizomycotina</taxon>
        <taxon>Dothideomycetes</taxon>
        <taxon>Pleosporomycetidae</taxon>
        <taxon>Pleosporales</taxon>
        <taxon>Corynesporascaceae</taxon>
        <taxon>Corynespora</taxon>
    </lineage>
</organism>
<keyword evidence="4" id="KW-1185">Reference proteome</keyword>
<dbReference type="Proteomes" id="UP000240883">
    <property type="component" value="Unassembled WGS sequence"/>
</dbReference>
<proteinExistence type="predicted"/>
<name>A0A2T2P7U2_CORCC</name>
<feature type="region of interest" description="Disordered" evidence="1">
    <location>
        <begin position="124"/>
        <end position="146"/>
    </location>
</feature>
<dbReference type="Pfam" id="PF00724">
    <property type="entry name" value="Oxidored_FMN"/>
    <property type="match status" value="1"/>
</dbReference>
<protein>
    <submittedName>
        <fullName evidence="3">NADH:flavin oxidoreductase/NADH oxidase</fullName>
    </submittedName>
</protein>
<dbReference type="Gene3D" id="3.20.20.70">
    <property type="entry name" value="Aldolase class I"/>
    <property type="match status" value="1"/>
</dbReference>
<dbReference type="FunFam" id="3.20.20.70:FF:000138">
    <property type="entry name" value="NADPH dehydrogenase 1"/>
    <property type="match status" value="1"/>
</dbReference>
<dbReference type="InterPro" id="IPR013785">
    <property type="entry name" value="Aldolase_TIM"/>
</dbReference>
<evidence type="ECO:0000313" key="4">
    <source>
        <dbReference type="Proteomes" id="UP000240883"/>
    </source>
</evidence>
<accession>A0A2T2P7U2</accession>
<evidence type="ECO:0000259" key="2">
    <source>
        <dbReference type="Pfam" id="PF00724"/>
    </source>
</evidence>
<dbReference type="OrthoDB" id="276546at2759"/>
<dbReference type="PANTHER" id="PTHR22893">
    <property type="entry name" value="NADH OXIDOREDUCTASE-RELATED"/>
    <property type="match status" value="1"/>
</dbReference>
<evidence type="ECO:0000313" key="3">
    <source>
        <dbReference type="EMBL" id="PSN73636.1"/>
    </source>
</evidence>
<dbReference type="SUPFAM" id="SSF51395">
    <property type="entry name" value="FMN-linked oxidoreductases"/>
    <property type="match status" value="1"/>
</dbReference>
<sequence>MGKSKLFEPIHIGSMELKHRVAMAPLTRFRAGEDHVQLPMAVEYYTQRACTPGTFIIAEATMISPTHGGVPFAPGLWNDAQIEGWKRITEAVHAKDCRIFCQLFAPGRTASPAQLQEEGYHELLSSSPVPMPTDSLDSPPNPTPRAMTEEEIRSCIADFARAAKNSIAAGFDGVEIHGANGYLVDQFLQDTCNQRSDSWGGSVENRARFAIEVATAVSEAIGAERLGWRVSPWSPFQGMCMQDPVPQFSYLVSKLKELNLGYLHIIESRVINNIDREKSEGIEFLLDIWGKKSPVLVAGGYTPENCFTAVDEEYKEYEVVVVFGRHFISNPDLVYRIKNDVPLNKYDRATFYEAGTARGYIDYPFSDGFKSEAKL</sequence>
<dbReference type="CDD" id="cd02933">
    <property type="entry name" value="OYE_like_FMN"/>
    <property type="match status" value="1"/>
</dbReference>
<dbReference type="InterPro" id="IPR001155">
    <property type="entry name" value="OxRdtase_FMN_N"/>
</dbReference>
<gene>
    <name evidence="3" type="ORF">BS50DRAFT_616957</name>
</gene>
<dbReference type="GO" id="GO:0003959">
    <property type="term" value="F:NADPH dehydrogenase activity"/>
    <property type="evidence" value="ECO:0007669"/>
    <property type="project" value="TreeGrafter"/>
</dbReference>
<dbReference type="PANTHER" id="PTHR22893:SF91">
    <property type="entry name" value="NADPH DEHYDROGENASE 2-RELATED"/>
    <property type="match status" value="1"/>
</dbReference>
<feature type="domain" description="NADH:flavin oxidoreductase/NADH oxidase N-terminal" evidence="2">
    <location>
        <begin position="5"/>
        <end position="344"/>
    </location>
</feature>
<evidence type="ECO:0000256" key="1">
    <source>
        <dbReference type="SAM" id="MobiDB-lite"/>
    </source>
</evidence>